<feature type="compositionally biased region" description="Low complexity" evidence="1">
    <location>
        <begin position="13"/>
        <end position="24"/>
    </location>
</feature>
<dbReference type="OrthoDB" id="10446107at2759"/>
<name>A0A3N4M082_9PEZI</name>
<feature type="region of interest" description="Disordered" evidence="1">
    <location>
        <begin position="310"/>
        <end position="349"/>
    </location>
</feature>
<proteinExistence type="predicted"/>
<feature type="region of interest" description="Disordered" evidence="1">
    <location>
        <begin position="388"/>
        <end position="412"/>
    </location>
</feature>
<reference evidence="2 3" key="1">
    <citation type="journal article" date="2018" name="Nat. Ecol. Evol.">
        <title>Pezizomycetes genomes reveal the molecular basis of ectomycorrhizal truffle lifestyle.</title>
        <authorList>
            <person name="Murat C."/>
            <person name="Payen T."/>
            <person name="Noel B."/>
            <person name="Kuo A."/>
            <person name="Morin E."/>
            <person name="Chen J."/>
            <person name="Kohler A."/>
            <person name="Krizsan K."/>
            <person name="Balestrini R."/>
            <person name="Da Silva C."/>
            <person name="Montanini B."/>
            <person name="Hainaut M."/>
            <person name="Levati E."/>
            <person name="Barry K.W."/>
            <person name="Belfiori B."/>
            <person name="Cichocki N."/>
            <person name="Clum A."/>
            <person name="Dockter R.B."/>
            <person name="Fauchery L."/>
            <person name="Guy J."/>
            <person name="Iotti M."/>
            <person name="Le Tacon F."/>
            <person name="Lindquist E.A."/>
            <person name="Lipzen A."/>
            <person name="Malagnac F."/>
            <person name="Mello A."/>
            <person name="Molinier V."/>
            <person name="Miyauchi S."/>
            <person name="Poulain J."/>
            <person name="Riccioni C."/>
            <person name="Rubini A."/>
            <person name="Sitrit Y."/>
            <person name="Splivallo R."/>
            <person name="Traeger S."/>
            <person name="Wang M."/>
            <person name="Zifcakova L."/>
            <person name="Wipf D."/>
            <person name="Zambonelli A."/>
            <person name="Paolocci F."/>
            <person name="Nowrousian M."/>
            <person name="Ottonello S."/>
            <person name="Baldrian P."/>
            <person name="Spatafora J.W."/>
            <person name="Henrissat B."/>
            <person name="Nagy L.G."/>
            <person name="Aury J.M."/>
            <person name="Wincker P."/>
            <person name="Grigoriev I.V."/>
            <person name="Bonfante P."/>
            <person name="Martin F.M."/>
        </authorList>
    </citation>
    <scope>NUCLEOTIDE SEQUENCE [LARGE SCALE GENOMIC DNA]</scope>
    <source>
        <strain evidence="2 3">ATCC MYA-4762</strain>
    </source>
</reference>
<feature type="region of interest" description="Disordered" evidence="1">
    <location>
        <begin position="95"/>
        <end position="128"/>
    </location>
</feature>
<evidence type="ECO:0000313" key="2">
    <source>
        <dbReference type="EMBL" id="RPB27249.1"/>
    </source>
</evidence>
<dbReference type="EMBL" id="ML121532">
    <property type="protein sequence ID" value="RPB27249.1"/>
    <property type="molecule type" value="Genomic_DNA"/>
</dbReference>
<evidence type="ECO:0000256" key="1">
    <source>
        <dbReference type="SAM" id="MobiDB-lite"/>
    </source>
</evidence>
<feature type="region of interest" description="Disordered" evidence="1">
    <location>
        <begin position="52"/>
        <end position="76"/>
    </location>
</feature>
<evidence type="ECO:0000313" key="3">
    <source>
        <dbReference type="Proteomes" id="UP000267821"/>
    </source>
</evidence>
<sequence>MGPAVRERLGDAYSPYSPYSPDSPYVPGQGAGVIGVGSGQPDYFSSREIYNRTTGLPHAPQPPQYHHNRDRCTQDPELDLGPGCTSHFLYGSYPRTATNSEPTTRANTNSVPSPRSEEEVDEYNTGSGGGGMVAYGHGYDATRQRMIYRRILAIDQEISAGGGGVDRGYEGGDEDTETGTSNSGIGSASASGRTSPYEERGRPRRGSSWWAMGYGFGSSLGRGGRRRRGISDESVETETTEGPHGEYYGEVDQQHQHHHHLLGRPGWSVGAIDGLAPSPVSPAVTAIRYGSNDNTPRLGHILDVVHGSAHAGGVSEETEPRHGERESATDPGSSIEQGGGEVHTASSGLDDIILLPPALDSGSEIDLSPSSAAAAELEQLRSGNVSRSLVDTSVQPQMSPAAIPPAQDASVH</sequence>
<feature type="region of interest" description="Disordered" evidence="1">
    <location>
        <begin position="221"/>
        <end position="244"/>
    </location>
</feature>
<accession>A0A3N4M082</accession>
<gene>
    <name evidence="2" type="ORF">L211DRAFT_846778</name>
</gene>
<feature type="compositionally biased region" description="Polar residues" evidence="1">
    <location>
        <begin position="388"/>
        <end position="398"/>
    </location>
</feature>
<keyword evidence="3" id="KW-1185">Reference proteome</keyword>
<feature type="compositionally biased region" description="Basic and acidic residues" evidence="1">
    <location>
        <begin position="318"/>
        <end position="328"/>
    </location>
</feature>
<organism evidence="2 3">
    <name type="scientific">Terfezia boudieri ATCC MYA-4762</name>
    <dbReference type="NCBI Taxonomy" id="1051890"/>
    <lineage>
        <taxon>Eukaryota</taxon>
        <taxon>Fungi</taxon>
        <taxon>Dikarya</taxon>
        <taxon>Ascomycota</taxon>
        <taxon>Pezizomycotina</taxon>
        <taxon>Pezizomycetes</taxon>
        <taxon>Pezizales</taxon>
        <taxon>Pezizaceae</taxon>
        <taxon>Terfezia</taxon>
    </lineage>
</organism>
<feature type="region of interest" description="Disordered" evidence="1">
    <location>
        <begin position="1"/>
        <end position="24"/>
    </location>
</feature>
<feature type="compositionally biased region" description="Polar residues" evidence="1">
    <location>
        <begin position="95"/>
        <end position="113"/>
    </location>
</feature>
<protein>
    <submittedName>
        <fullName evidence="2">Uncharacterized protein</fullName>
    </submittedName>
</protein>
<dbReference type="Proteomes" id="UP000267821">
    <property type="component" value="Unassembled WGS sequence"/>
</dbReference>
<feature type="region of interest" description="Disordered" evidence="1">
    <location>
        <begin position="160"/>
        <end position="205"/>
    </location>
</feature>
<feature type="compositionally biased region" description="Low complexity" evidence="1">
    <location>
        <begin position="178"/>
        <end position="195"/>
    </location>
</feature>
<feature type="compositionally biased region" description="Basic and acidic residues" evidence="1">
    <location>
        <begin position="1"/>
        <end position="10"/>
    </location>
</feature>
<dbReference type="InParanoid" id="A0A3N4M082"/>
<dbReference type="AlphaFoldDB" id="A0A3N4M082"/>